<accession>U3A5J3</accession>
<organism evidence="2 3">
    <name type="scientific">Vibrio azureus NBRC 104587</name>
    <dbReference type="NCBI Taxonomy" id="1219077"/>
    <lineage>
        <taxon>Bacteria</taxon>
        <taxon>Pseudomonadati</taxon>
        <taxon>Pseudomonadota</taxon>
        <taxon>Gammaproteobacteria</taxon>
        <taxon>Vibrionales</taxon>
        <taxon>Vibrionaceae</taxon>
        <taxon>Vibrio</taxon>
    </lineage>
</organism>
<dbReference type="RefSeq" id="WP_021709025.1">
    <property type="nucleotide sequence ID" value="NZ_BAOB01000261.1"/>
</dbReference>
<comment type="caution">
    <text evidence="2">The sequence shown here is derived from an EMBL/GenBank/DDBJ whole genome shotgun (WGS) entry which is preliminary data.</text>
</comment>
<evidence type="ECO:0000256" key="1">
    <source>
        <dbReference type="SAM" id="Phobius"/>
    </source>
</evidence>
<dbReference type="AlphaFoldDB" id="U3A5J3"/>
<keyword evidence="1" id="KW-0472">Membrane</keyword>
<sequence>MNSTQQTLTSVLVCTFIIAMYKVSDSAAQFVAMAIFVLVPVTIAYAAIRLGKLLLNRSPSQIKRNVRMTKYEVEQRIANANQAKAISGAELMNIPAYARKQKGIHYPMTTAVLNGHVVVAQS</sequence>
<evidence type="ECO:0000313" key="3">
    <source>
        <dbReference type="Proteomes" id="UP000016567"/>
    </source>
</evidence>
<evidence type="ECO:0000313" key="2">
    <source>
        <dbReference type="EMBL" id="GAD75266.1"/>
    </source>
</evidence>
<keyword evidence="3" id="KW-1185">Reference proteome</keyword>
<keyword evidence="1" id="KW-0812">Transmembrane</keyword>
<feature type="transmembrane region" description="Helical" evidence="1">
    <location>
        <begin position="30"/>
        <end position="48"/>
    </location>
</feature>
<dbReference type="Proteomes" id="UP000016567">
    <property type="component" value="Unassembled WGS sequence"/>
</dbReference>
<reference evidence="2 3" key="1">
    <citation type="submission" date="2013-09" db="EMBL/GenBank/DDBJ databases">
        <title>Whole genome shotgun sequence of Vibrio azureus NBRC 104587.</title>
        <authorList>
            <person name="Isaki S."/>
            <person name="Hosoyama A."/>
            <person name="Numata M."/>
            <person name="Hashimoto M."/>
            <person name="Hosoyama Y."/>
            <person name="Tsuchikane K."/>
            <person name="Noguchi M."/>
            <person name="Hirakata S."/>
            <person name="Ichikawa N."/>
            <person name="Ohji S."/>
            <person name="Yamazoe A."/>
            <person name="Fujita N."/>
        </authorList>
    </citation>
    <scope>NUCLEOTIDE SEQUENCE [LARGE SCALE GENOMIC DNA]</scope>
    <source>
        <strain evidence="2 3">NBRC 104587</strain>
    </source>
</reference>
<keyword evidence="1" id="KW-1133">Transmembrane helix</keyword>
<dbReference type="OrthoDB" id="9986951at2"/>
<dbReference type="EMBL" id="BATL01000023">
    <property type="protein sequence ID" value="GAD75266.1"/>
    <property type="molecule type" value="Genomic_DNA"/>
</dbReference>
<name>U3A5J3_9VIBR</name>
<dbReference type="STRING" id="1219077.VAZ01S_023_00330"/>
<protein>
    <submittedName>
        <fullName evidence="2">Uncharacterized protein</fullName>
    </submittedName>
</protein>
<proteinExistence type="predicted"/>
<gene>
    <name evidence="2" type="ORF">VAZ01S_023_00330</name>
</gene>